<reference evidence="4" key="1">
    <citation type="submission" date="2020-10" db="EMBL/GenBank/DDBJ databases">
        <title>Taxonomic study of unclassified bacteria belonging to the class Ktedonobacteria.</title>
        <authorList>
            <person name="Yabe S."/>
            <person name="Wang C.M."/>
            <person name="Zheng Y."/>
            <person name="Sakai Y."/>
            <person name="Cavaletti L."/>
            <person name="Monciardini P."/>
            <person name="Donadio S."/>
        </authorList>
    </citation>
    <scope>NUCLEOTIDE SEQUENCE</scope>
    <source>
        <strain evidence="4">SOSP1-1</strain>
    </source>
</reference>
<comment type="caution">
    <text evidence="4">The sequence shown here is derived from an EMBL/GenBank/DDBJ whole genome shotgun (WGS) entry which is preliminary data.</text>
</comment>
<dbReference type="AlphaFoldDB" id="A0A8J3I562"/>
<evidence type="ECO:0000313" key="5">
    <source>
        <dbReference type="Proteomes" id="UP000612362"/>
    </source>
</evidence>
<name>A0A8J3I562_9CHLR</name>
<feature type="modified residue" description="4-aspartylphosphate" evidence="2">
    <location>
        <position position="64"/>
    </location>
</feature>
<dbReference type="RefSeq" id="WP_220198030.1">
    <property type="nucleotide sequence ID" value="NZ_BNJF01000004.1"/>
</dbReference>
<dbReference type="Proteomes" id="UP000612362">
    <property type="component" value="Unassembled WGS sequence"/>
</dbReference>
<dbReference type="PANTHER" id="PTHR44591:SF3">
    <property type="entry name" value="RESPONSE REGULATORY DOMAIN-CONTAINING PROTEIN"/>
    <property type="match status" value="1"/>
</dbReference>
<dbReference type="PANTHER" id="PTHR44591">
    <property type="entry name" value="STRESS RESPONSE REGULATOR PROTEIN 1"/>
    <property type="match status" value="1"/>
</dbReference>
<organism evidence="4 5">
    <name type="scientific">Ktedonospora formicarum</name>
    <dbReference type="NCBI Taxonomy" id="2778364"/>
    <lineage>
        <taxon>Bacteria</taxon>
        <taxon>Bacillati</taxon>
        <taxon>Chloroflexota</taxon>
        <taxon>Ktedonobacteria</taxon>
        <taxon>Ktedonobacterales</taxon>
        <taxon>Ktedonobacteraceae</taxon>
        <taxon>Ktedonospora</taxon>
    </lineage>
</organism>
<dbReference type="PROSITE" id="PS50110">
    <property type="entry name" value="RESPONSE_REGULATORY"/>
    <property type="match status" value="1"/>
</dbReference>
<proteinExistence type="predicted"/>
<evidence type="ECO:0000256" key="1">
    <source>
        <dbReference type="ARBA" id="ARBA00022553"/>
    </source>
</evidence>
<protein>
    <recommendedName>
        <fullName evidence="3">Response regulatory domain-containing protein</fullName>
    </recommendedName>
</protein>
<dbReference type="SUPFAM" id="SSF52172">
    <property type="entry name" value="CheY-like"/>
    <property type="match status" value="1"/>
</dbReference>
<dbReference type="SMART" id="SM00448">
    <property type="entry name" value="REC"/>
    <property type="match status" value="1"/>
</dbReference>
<dbReference type="InterPro" id="IPR011006">
    <property type="entry name" value="CheY-like_superfamily"/>
</dbReference>
<dbReference type="InterPro" id="IPR001789">
    <property type="entry name" value="Sig_transdc_resp-reg_receiver"/>
</dbReference>
<feature type="domain" description="Response regulatory" evidence="3">
    <location>
        <begin position="14"/>
        <end position="126"/>
    </location>
</feature>
<sequence>MAHNQPHCNQAPKLILIIEDNEDFSEILTTILQRETAYYPLLATTGRQATTMMNHLQPDLLLIDYILPDIDGLTLYEHVRAQERIPTILMSAIPHVFLEVPHHEQLVSLEKPFAFQVLMQHIHQLLAA</sequence>
<dbReference type="InterPro" id="IPR050595">
    <property type="entry name" value="Bact_response_regulator"/>
</dbReference>
<dbReference type="Pfam" id="PF00072">
    <property type="entry name" value="Response_reg"/>
    <property type="match status" value="1"/>
</dbReference>
<dbReference type="GO" id="GO:0000160">
    <property type="term" value="P:phosphorelay signal transduction system"/>
    <property type="evidence" value="ECO:0007669"/>
    <property type="project" value="InterPro"/>
</dbReference>
<accession>A0A8J3I562</accession>
<dbReference type="CDD" id="cd00156">
    <property type="entry name" value="REC"/>
    <property type="match status" value="1"/>
</dbReference>
<gene>
    <name evidence="4" type="ORF">KSX_70390</name>
</gene>
<evidence type="ECO:0000256" key="2">
    <source>
        <dbReference type="PROSITE-ProRule" id="PRU00169"/>
    </source>
</evidence>
<dbReference type="Gene3D" id="3.40.50.2300">
    <property type="match status" value="1"/>
</dbReference>
<evidence type="ECO:0000313" key="4">
    <source>
        <dbReference type="EMBL" id="GHO48876.1"/>
    </source>
</evidence>
<keyword evidence="1 2" id="KW-0597">Phosphoprotein</keyword>
<keyword evidence="5" id="KW-1185">Reference proteome</keyword>
<dbReference type="EMBL" id="BNJF01000004">
    <property type="protein sequence ID" value="GHO48876.1"/>
    <property type="molecule type" value="Genomic_DNA"/>
</dbReference>
<evidence type="ECO:0000259" key="3">
    <source>
        <dbReference type="PROSITE" id="PS50110"/>
    </source>
</evidence>